<keyword evidence="3" id="KW-1185">Reference proteome</keyword>
<feature type="region of interest" description="Disordered" evidence="1">
    <location>
        <begin position="280"/>
        <end position="300"/>
    </location>
</feature>
<feature type="compositionally biased region" description="Basic and acidic residues" evidence="1">
    <location>
        <begin position="185"/>
        <end position="212"/>
    </location>
</feature>
<evidence type="ECO:0000313" key="2">
    <source>
        <dbReference type="EMBL" id="GMT33549.1"/>
    </source>
</evidence>
<name>A0AAV5WVB3_9BILA</name>
<dbReference type="Proteomes" id="UP001432322">
    <property type="component" value="Unassembled WGS sequence"/>
</dbReference>
<feature type="compositionally biased region" description="Acidic residues" evidence="1">
    <location>
        <begin position="174"/>
        <end position="184"/>
    </location>
</feature>
<feature type="region of interest" description="Disordered" evidence="1">
    <location>
        <begin position="20"/>
        <end position="212"/>
    </location>
</feature>
<reference evidence="2" key="1">
    <citation type="submission" date="2023-10" db="EMBL/GenBank/DDBJ databases">
        <title>Genome assembly of Pristionchus species.</title>
        <authorList>
            <person name="Yoshida K."/>
            <person name="Sommer R.J."/>
        </authorList>
    </citation>
    <scope>NUCLEOTIDE SEQUENCE</scope>
    <source>
        <strain evidence="2">RS5133</strain>
    </source>
</reference>
<dbReference type="EMBL" id="BTSY01000006">
    <property type="protein sequence ID" value="GMT33549.1"/>
    <property type="molecule type" value="Genomic_DNA"/>
</dbReference>
<proteinExistence type="predicted"/>
<organism evidence="2 3">
    <name type="scientific">Pristionchus fissidentatus</name>
    <dbReference type="NCBI Taxonomy" id="1538716"/>
    <lineage>
        <taxon>Eukaryota</taxon>
        <taxon>Metazoa</taxon>
        <taxon>Ecdysozoa</taxon>
        <taxon>Nematoda</taxon>
        <taxon>Chromadorea</taxon>
        <taxon>Rhabditida</taxon>
        <taxon>Rhabditina</taxon>
        <taxon>Diplogasteromorpha</taxon>
        <taxon>Diplogasteroidea</taxon>
        <taxon>Neodiplogasteridae</taxon>
        <taxon>Pristionchus</taxon>
    </lineage>
</organism>
<accession>A0AAV5WVB3</accession>
<gene>
    <name evidence="2" type="ORF">PFISCL1PPCAC_24846</name>
</gene>
<feature type="compositionally biased region" description="Acidic residues" evidence="1">
    <location>
        <begin position="117"/>
        <end position="142"/>
    </location>
</feature>
<feature type="non-terminal residue" evidence="2">
    <location>
        <position position="1"/>
    </location>
</feature>
<feature type="compositionally biased region" description="Basic and acidic residues" evidence="1">
    <location>
        <begin position="53"/>
        <end position="93"/>
    </location>
</feature>
<dbReference type="AlphaFoldDB" id="A0AAV5WVB3"/>
<protein>
    <submittedName>
        <fullName evidence="2">Uncharacterized protein</fullName>
    </submittedName>
</protein>
<evidence type="ECO:0000313" key="3">
    <source>
        <dbReference type="Proteomes" id="UP001432322"/>
    </source>
</evidence>
<sequence length="337" mass="38820">YSQMTQFDSQETDSQWMRRLGAASESDESQDSFFNEGTTKRMKVWPANKFTQIRKESQAKKMEDEEKKKMMENEEKERGEREREKVEEKKTREDEETEKENRVSTTSDDQSISRVDTEDEMEVEDQPKGDEDETEVEMEEGGSSDSQESAEKRKEASQRPSVVGDSQEKSGEEGEKEEEEEEVEKVDGGEGGIEKEKEKTGEKDPDEPQLKMEKETHELTRRMEAILDLRGEIRALIRSQFDMLLGMTTPETPADVWLNLLSNYAANEEEIKKGEEFVRNEHPSGKKTEGEKISSHRNLSRMVVSRLMQKEMRSLSSLRREIVVDSRPAPTGTALSQ</sequence>
<comment type="caution">
    <text evidence="2">The sequence shown here is derived from an EMBL/GenBank/DDBJ whole genome shotgun (WGS) entry which is preliminary data.</text>
</comment>
<feature type="compositionally biased region" description="Polar residues" evidence="1">
    <location>
        <begin position="104"/>
        <end position="114"/>
    </location>
</feature>
<feature type="compositionally biased region" description="Basic and acidic residues" evidence="1">
    <location>
        <begin position="280"/>
        <end position="294"/>
    </location>
</feature>
<evidence type="ECO:0000256" key="1">
    <source>
        <dbReference type="SAM" id="MobiDB-lite"/>
    </source>
</evidence>